<dbReference type="InterPro" id="IPR002781">
    <property type="entry name" value="TM_pro_TauE-like"/>
</dbReference>
<sequence length="99" mass="10998">MKRGDGDGFHSYVFHWLNRDDFGDPCGRWRIDQPSGDAVTYTLAGNIIWPLTIALVLGSITGAQAGVRIAEKLNPKFVKPLLRAVTVLLIAQILFTRVF</sequence>
<comment type="caution">
    <text evidence="6">The sequence shown here is derived from an EMBL/GenBank/DDBJ whole genome shotgun (WGS) entry which is preliminary data.</text>
</comment>
<name>A0ABW3LAU7_9BACL</name>
<dbReference type="RefSeq" id="WP_144839901.1">
    <property type="nucleotide sequence ID" value="NZ_JBHTKI010000012.1"/>
</dbReference>
<evidence type="ECO:0000256" key="2">
    <source>
        <dbReference type="ARBA" id="ARBA00022692"/>
    </source>
</evidence>
<evidence type="ECO:0000256" key="1">
    <source>
        <dbReference type="ARBA" id="ARBA00004141"/>
    </source>
</evidence>
<dbReference type="EMBL" id="JBHTKI010000012">
    <property type="protein sequence ID" value="MFD1031663.1"/>
    <property type="molecule type" value="Genomic_DNA"/>
</dbReference>
<evidence type="ECO:0000256" key="5">
    <source>
        <dbReference type="RuleBase" id="RU363041"/>
    </source>
</evidence>
<protein>
    <recommendedName>
        <fullName evidence="5">Probable membrane transporter protein</fullName>
    </recommendedName>
</protein>
<comment type="subcellular location">
    <subcellularLocation>
        <location evidence="5">Cell membrane</location>
        <topology evidence="5">Multi-pass membrane protein</topology>
    </subcellularLocation>
    <subcellularLocation>
        <location evidence="1">Membrane</location>
        <topology evidence="1">Multi-pass membrane protein</topology>
    </subcellularLocation>
</comment>
<keyword evidence="7" id="KW-1185">Reference proteome</keyword>
<organism evidence="6 7">
    <name type="scientific">Metaplanococcus flavidus</name>
    <dbReference type="NCBI Taxonomy" id="569883"/>
    <lineage>
        <taxon>Bacteria</taxon>
        <taxon>Bacillati</taxon>
        <taxon>Bacillota</taxon>
        <taxon>Bacilli</taxon>
        <taxon>Bacillales</taxon>
        <taxon>Caryophanaceae</taxon>
        <taxon>Metaplanococcus</taxon>
    </lineage>
</organism>
<keyword evidence="2 5" id="KW-0812">Transmembrane</keyword>
<reference evidence="7" key="1">
    <citation type="journal article" date="2019" name="Int. J. Syst. Evol. Microbiol.">
        <title>The Global Catalogue of Microorganisms (GCM) 10K type strain sequencing project: providing services to taxonomists for standard genome sequencing and annotation.</title>
        <authorList>
            <consortium name="The Broad Institute Genomics Platform"/>
            <consortium name="The Broad Institute Genome Sequencing Center for Infectious Disease"/>
            <person name="Wu L."/>
            <person name="Ma J."/>
        </authorList>
    </citation>
    <scope>NUCLEOTIDE SEQUENCE [LARGE SCALE GENOMIC DNA]</scope>
    <source>
        <strain evidence="7">CCUG 56756</strain>
    </source>
</reference>
<comment type="similarity">
    <text evidence="5">Belongs to the 4-toluene sulfonate uptake permease (TSUP) (TC 2.A.102) family.</text>
</comment>
<keyword evidence="5" id="KW-1003">Cell membrane</keyword>
<keyword evidence="3 5" id="KW-1133">Transmembrane helix</keyword>
<feature type="transmembrane region" description="Helical" evidence="5">
    <location>
        <begin position="81"/>
        <end position="98"/>
    </location>
</feature>
<keyword evidence="4 5" id="KW-0472">Membrane</keyword>
<dbReference type="Proteomes" id="UP001597109">
    <property type="component" value="Unassembled WGS sequence"/>
</dbReference>
<gene>
    <name evidence="6" type="ORF">ACFQ1X_09495</name>
</gene>
<evidence type="ECO:0000313" key="6">
    <source>
        <dbReference type="EMBL" id="MFD1031663.1"/>
    </source>
</evidence>
<evidence type="ECO:0000256" key="4">
    <source>
        <dbReference type="ARBA" id="ARBA00023136"/>
    </source>
</evidence>
<accession>A0ABW3LAU7</accession>
<dbReference type="Pfam" id="PF01925">
    <property type="entry name" value="TauE"/>
    <property type="match status" value="1"/>
</dbReference>
<evidence type="ECO:0000313" key="7">
    <source>
        <dbReference type="Proteomes" id="UP001597109"/>
    </source>
</evidence>
<proteinExistence type="inferred from homology"/>
<evidence type="ECO:0000256" key="3">
    <source>
        <dbReference type="ARBA" id="ARBA00022989"/>
    </source>
</evidence>
<feature type="transmembrane region" description="Helical" evidence="5">
    <location>
        <begin position="47"/>
        <end position="69"/>
    </location>
</feature>